<dbReference type="GO" id="GO:0004143">
    <property type="term" value="F:ATP-dependent diacylglycerol kinase activity"/>
    <property type="evidence" value="ECO:0007669"/>
    <property type="project" value="UniProtKB-EC"/>
</dbReference>
<evidence type="ECO:0000256" key="18">
    <source>
        <dbReference type="ARBA" id="ARBA00023209"/>
    </source>
</evidence>
<keyword evidence="18" id="KW-0594">Phospholipid biosynthesis</keyword>
<comment type="cofactor">
    <cofactor evidence="23">
        <name>Mg(2+)</name>
        <dbReference type="ChEBI" id="CHEBI:18420"/>
    </cofactor>
    <text evidence="23">Mn(2+), Zn(2+), Cd(2+) and Co(2+) support activity to lesser extents.</text>
</comment>
<evidence type="ECO:0000256" key="17">
    <source>
        <dbReference type="ARBA" id="ARBA00023136"/>
    </source>
</evidence>
<dbReference type="InterPro" id="IPR033718">
    <property type="entry name" value="DAGK_prok"/>
</dbReference>
<dbReference type="EMBL" id="LPWD01000262">
    <property type="protein sequence ID" value="ODS02643.1"/>
    <property type="molecule type" value="Genomic_DNA"/>
</dbReference>
<dbReference type="InterPro" id="IPR036945">
    <property type="entry name" value="DAGK_sf"/>
</dbReference>
<feature type="binding site" evidence="22">
    <location>
        <position position="19"/>
    </location>
    <ligand>
        <name>ATP</name>
        <dbReference type="ChEBI" id="CHEBI:30616"/>
    </ligand>
</feature>
<comment type="catalytic activity">
    <reaction evidence="24">
        <text>a 1,2-diacyl-sn-glycerol + ATP = a 1,2-diacyl-sn-glycero-3-phosphate + ADP + H(+)</text>
        <dbReference type="Rhea" id="RHEA:10272"/>
        <dbReference type="ChEBI" id="CHEBI:15378"/>
        <dbReference type="ChEBI" id="CHEBI:17815"/>
        <dbReference type="ChEBI" id="CHEBI:30616"/>
        <dbReference type="ChEBI" id="CHEBI:58608"/>
        <dbReference type="ChEBI" id="CHEBI:456216"/>
        <dbReference type="EC" id="2.7.1.107"/>
    </reaction>
</comment>
<keyword evidence="15 24" id="KW-1133">Transmembrane helix</keyword>
<dbReference type="GO" id="GO:0005524">
    <property type="term" value="F:ATP binding"/>
    <property type="evidence" value="ECO:0007669"/>
    <property type="project" value="UniProtKB-KW"/>
</dbReference>
<dbReference type="EC" id="2.7.1.107" evidence="3 24"/>
<dbReference type="PANTHER" id="PTHR34299">
    <property type="entry name" value="DIACYLGLYCEROL KINASE"/>
    <property type="match status" value="1"/>
</dbReference>
<keyword evidence="9 24" id="KW-0812">Transmembrane</keyword>
<feature type="binding site" evidence="21">
    <location>
        <position position="89"/>
    </location>
    <ligand>
        <name>substrate</name>
    </ligand>
</feature>
<evidence type="ECO:0000256" key="23">
    <source>
        <dbReference type="PIRSR" id="PIRSR600829-4"/>
    </source>
</evidence>
<evidence type="ECO:0000256" key="5">
    <source>
        <dbReference type="ARBA" id="ARBA00022475"/>
    </source>
</evidence>
<evidence type="ECO:0000256" key="16">
    <source>
        <dbReference type="ARBA" id="ARBA00023098"/>
    </source>
</evidence>
<evidence type="ECO:0000256" key="6">
    <source>
        <dbReference type="ARBA" id="ARBA00022516"/>
    </source>
</evidence>
<proteinExistence type="inferred from homology"/>
<evidence type="ECO:0000256" key="8">
    <source>
        <dbReference type="ARBA" id="ARBA00022679"/>
    </source>
</evidence>
<keyword evidence="19 24" id="KW-1208">Phospholipid metabolism</keyword>
<dbReference type="Pfam" id="PF01219">
    <property type="entry name" value="DAGK_prokar"/>
    <property type="match status" value="1"/>
</dbReference>
<dbReference type="GO" id="GO:0005886">
    <property type="term" value="C:plasma membrane"/>
    <property type="evidence" value="ECO:0007669"/>
    <property type="project" value="UniProtKB-SubCell"/>
</dbReference>
<dbReference type="Gene3D" id="1.10.287.3610">
    <property type="match status" value="1"/>
</dbReference>
<gene>
    <name evidence="25" type="ORF">AUC71_14265</name>
</gene>
<keyword evidence="12 24" id="KW-0418">Kinase</keyword>
<evidence type="ECO:0000256" key="4">
    <source>
        <dbReference type="ARBA" id="ARBA00017575"/>
    </source>
</evidence>
<dbReference type="GO" id="GO:0046872">
    <property type="term" value="F:metal ion binding"/>
    <property type="evidence" value="ECO:0007669"/>
    <property type="project" value="UniProtKB-KW"/>
</dbReference>
<evidence type="ECO:0000256" key="1">
    <source>
        <dbReference type="ARBA" id="ARBA00004429"/>
    </source>
</evidence>
<evidence type="ECO:0000256" key="19">
    <source>
        <dbReference type="ARBA" id="ARBA00023264"/>
    </source>
</evidence>
<dbReference type="InterPro" id="IPR000829">
    <property type="entry name" value="DAGK"/>
</dbReference>
<feature type="binding site" evidence="21">
    <location>
        <position position="60"/>
    </location>
    <ligand>
        <name>substrate</name>
    </ligand>
</feature>
<feature type="binding site" evidence="21">
    <location>
        <begin position="21"/>
        <end position="25"/>
    </location>
    <ligand>
        <name>substrate</name>
    </ligand>
</feature>
<comment type="similarity">
    <text evidence="2 24">Belongs to the bacterial diacylglycerol kinase family.</text>
</comment>
<comment type="caution">
    <text evidence="25">The sequence shown here is derived from an EMBL/GenBank/DDBJ whole genome shotgun (WGS) entry which is preliminary data.</text>
</comment>
<feature type="binding site" evidence="22">
    <location>
        <begin position="76"/>
        <end position="78"/>
    </location>
    <ligand>
        <name>ATP</name>
        <dbReference type="ChEBI" id="CHEBI:30616"/>
    </ligand>
</feature>
<evidence type="ECO:0000256" key="12">
    <source>
        <dbReference type="ARBA" id="ARBA00022777"/>
    </source>
</evidence>
<evidence type="ECO:0000256" key="9">
    <source>
        <dbReference type="ARBA" id="ARBA00022692"/>
    </source>
</evidence>
<keyword evidence="11 22" id="KW-0547">Nucleotide-binding</keyword>
<dbReference type="AlphaFoldDB" id="A0A1E3WA07"/>
<comment type="caution">
    <text evidence="24">Lacks conserved residue(s) required for the propagation of feature annotation.</text>
</comment>
<keyword evidence="17 24" id="KW-0472">Membrane</keyword>
<keyword evidence="13 22" id="KW-0067">ATP-binding</keyword>
<keyword evidence="26" id="KW-1185">Reference proteome</keyword>
<keyword evidence="10 23" id="KW-0479">Metal-binding</keyword>
<organism evidence="25 26">
    <name type="scientific">Methyloceanibacter marginalis</name>
    <dbReference type="NCBI Taxonomy" id="1774971"/>
    <lineage>
        <taxon>Bacteria</taxon>
        <taxon>Pseudomonadati</taxon>
        <taxon>Pseudomonadota</taxon>
        <taxon>Alphaproteobacteria</taxon>
        <taxon>Hyphomicrobiales</taxon>
        <taxon>Hyphomicrobiaceae</taxon>
        <taxon>Methyloceanibacter</taxon>
    </lineage>
</organism>
<name>A0A1E3WA07_9HYPH</name>
<evidence type="ECO:0000256" key="21">
    <source>
        <dbReference type="PIRSR" id="PIRSR600829-2"/>
    </source>
</evidence>
<feature type="binding site" evidence="23">
    <location>
        <position position="67"/>
    </location>
    <ligand>
        <name>a divalent metal cation</name>
        <dbReference type="ChEBI" id="CHEBI:60240"/>
    </ligand>
</feature>
<evidence type="ECO:0000313" key="26">
    <source>
        <dbReference type="Proteomes" id="UP000095042"/>
    </source>
</evidence>
<evidence type="ECO:0000256" key="10">
    <source>
        <dbReference type="ARBA" id="ARBA00022723"/>
    </source>
</evidence>
<dbReference type="Proteomes" id="UP000095042">
    <property type="component" value="Unassembled WGS sequence"/>
</dbReference>
<evidence type="ECO:0000256" key="24">
    <source>
        <dbReference type="RuleBase" id="RU363065"/>
    </source>
</evidence>
<evidence type="ECO:0000256" key="14">
    <source>
        <dbReference type="ARBA" id="ARBA00022842"/>
    </source>
</evidence>
<dbReference type="PANTHER" id="PTHR34299:SF1">
    <property type="entry name" value="DIACYLGLYCEROL KINASE"/>
    <property type="match status" value="1"/>
</dbReference>
<dbReference type="CDD" id="cd14264">
    <property type="entry name" value="DAGK_IM"/>
    <property type="match status" value="1"/>
</dbReference>
<feature type="binding site" evidence="22">
    <location>
        <position position="67"/>
    </location>
    <ligand>
        <name>ATP</name>
        <dbReference type="ChEBI" id="CHEBI:30616"/>
    </ligand>
</feature>
<evidence type="ECO:0000256" key="3">
    <source>
        <dbReference type="ARBA" id="ARBA00012133"/>
    </source>
</evidence>
<comment type="subcellular location">
    <subcellularLocation>
        <location evidence="1 24">Cell inner membrane</location>
        <topology evidence="1 24">Multi-pass membrane protein</topology>
    </subcellularLocation>
</comment>
<evidence type="ECO:0000256" key="20">
    <source>
        <dbReference type="PIRSR" id="PIRSR600829-1"/>
    </source>
</evidence>
<evidence type="ECO:0000256" key="15">
    <source>
        <dbReference type="ARBA" id="ARBA00022989"/>
    </source>
</evidence>
<evidence type="ECO:0000256" key="13">
    <source>
        <dbReference type="ARBA" id="ARBA00022840"/>
    </source>
</evidence>
<protein>
    <recommendedName>
        <fullName evidence="4 24">Diacylglycerol kinase</fullName>
        <ecNumber evidence="3 24">2.7.1.107</ecNumber>
    </recommendedName>
</protein>
<sequence>MGRAFLNTVGGFREGLATEAAIKQEAFLVLIALPVSFFLATNLWIWAALMGSLILLLAAEFLNTAIERLCNHLHPEKHEAIKVTKDLASAGVFCVIALTALIWIVAVIDRFWA</sequence>
<accession>A0A1E3WA07</accession>
<comment type="function">
    <text evidence="24">Catalyzes the ATP-dependent phosphorylation of sn-l,2-diacylglycerol (DAG) to phosphatidic acid. Involved in the recycling of diacylglycerol produced as a by-product during membrane-derived oligosaccharide (MDO) biosynthesis.</text>
</comment>
<keyword evidence="7 24" id="KW-0997">Cell inner membrane</keyword>
<dbReference type="GO" id="GO:0006654">
    <property type="term" value="P:phosphatidic acid biosynthetic process"/>
    <property type="evidence" value="ECO:0007669"/>
    <property type="project" value="InterPro"/>
</dbReference>
<keyword evidence="14 23" id="KW-0460">Magnesium</keyword>
<feature type="binding site" evidence="23">
    <location>
        <position position="19"/>
    </location>
    <ligand>
        <name>a divalent metal cation</name>
        <dbReference type="ChEBI" id="CHEBI:60240"/>
    </ligand>
</feature>
<reference evidence="25 26" key="1">
    <citation type="journal article" date="2016" name="Environ. Microbiol.">
        <title>New Methyloceanibacter diversity from North Sea sediments includes methanotroph containing solely the soluble methane monooxygenase.</title>
        <authorList>
            <person name="Vekeman B."/>
            <person name="Kerckhof F.M."/>
            <person name="Cremers G."/>
            <person name="de Vos P."/>
            <person name="Vandamme P."/>
            <person name="Boon N."/>
            <person name="Op den Camp H.J."/>
            <person name="Heylen K."/>
        </authorList>
    </citation>
    <scope>NUCLEOTIDE SEQUENCE [LARGE SCALE GENOMIC DNA]</scope>
    <source>
        <strain evidence="25 26">R-67177</strain>
    </source>
</reference>
<feature type="transmembrane region" description="Helical" evidence="24">
    <location>
        <begin position="87"/>
        <end position="108"/>
    </location>
</feature>
<keyword evidence="5" id="KW-1003">Cell membrane</keyword>
<evidence type="ECO:0000256" key="11">
    <source>
        <dbReference type="ARBA" id="ARBA00022741"/>
    </source>
</evidence>
<evidence type="ECO:0000256" key="7">
    <source>
        <dbReference type="ARBA" id="ARBA00022519"/>
    </source>
</evidence>
<keyword evidence="6" id="KW-0444">Lipid biosynthesis</keyword>
<feature type="active site" description="Proton acceptor" evidence="20">
    <location>
        <position position="60"/>
    </location>
</feature>
<evidence type="ECO:0000256" key="22">
    <source>
        <dbReference type="PIRSR" id="PIRSR600829-3"/>
    </source>
</evidence>
<keyword evidence="16 24" id="KW-0443">Lipid metabolism</keyword>
<evidence type="ECO:0000256" key="2">
    <source>
        <dbReference type="ARBA" id="ARBA00005967"/>
    </source>
</evidence>
<evidence type="ECO:0000313" key="25">
    <source>
        <dbReference type="EMBL" id="ODS02643.1"/>
    </source>
</evidence>
<feature type="binding site" evidence="22">
    <location>
        <begin position="85"/>
        <end position="86"/>
    </location>
    <ligand>
        <name>ATP</name>
        <dbReference type="ChEBI" id="CHEBI:30616"/>
    </ligand>
</feature>
<keyword evidence="8 24" id="KW-0808">Transferase</keyword>